<accession>A0AAE3QF92</accession>
<dbReference type="Proteomes" id="UP001161580">
    <property type="component" value="Unassembled WGS sequence"/>
</dbReference>
<dbReference type="InterPro" id="IPR035940">
    <property type="entry name" value="CAP_sf"/>
</dbReference>
<sequence length="168" mass="17679">MNDETLFHPGRRLFLQSSAIALLAGIAGCTTFSDIDTSGGTGEDRSSGALAMVNDLRTKHGRTALVIDPAASRAAQQQARRMAKAGKMQHLIGLNDDFGSRMKANGVALPASENIAVGQDATAEAVTAWINSPRHLTNMLGNYRGIGVAVAQNPASGNRPYWAMVLSS</sequence>
<protein>
    <submittedName>
        <fullName evidence="2">CAP domain-containing protein</fullName>
    </submittedName>
</protein>
<dbReference type="Pfam" id="PF00188">
    <property type="entry name" value="CAP"/>
    <property type="match status" value="1"/>
</dbReference>
<dbReference type="CDD" id="cd05379">
    <property type="entry name" value="CAP_bacterial"/>
    <property type="match status" value="1"/>
</dbReference>
<name>A0AAE3QF92_9HYPH</name>
<gene>
    <name evidence="2" type="ORF">MRS75_10140</name>
</gene>
<dbReference type="PANTHER" id="PTHR31157:SF1">
    <property type="entry name" value="SCP DOMAIN-CONTAINING PROTEIN"/>
    <property type="match status" value="1"/>
</dbReference>
<dbReference type="EMBL" id="JALDYZ010000004">
    <property type="protein sequence ID" value="MDI7922445.1"/>
    <property type="molecule type" value="Genomic_DNA"/>
</dbReference>
<dbReference type="RefSeq" id="WP_311786608.1">
    <property type="nucleotide sequence ID" value="NZ_JALDYY010000005.1"/>
</dbReference>
<keyword evidence="3" id="KW-1185">Reference proteome</keyword>
<organism evidence="2 3">
    <name type="scientific">Ferirhizobium litorale</name>
    <dbReference type="NCBI Taxonomy" id="2927786"/>
    <lineage>
        <taxon>Bacteria</taxon>
        <taxon>Pseudomonadati</taxon>
        <taxon>Pseudomonadota</taxon>
        <taxon>Alphaproteobacteria</taxon>
        <taxon>Hyphomicrobiales</taxon>
        <taxon>Rhizobiaceae</taxon>
        <taxon>Ferirhizobium</taxon>
    </lineage>
</organism>
<dbReference type="PANTHER" id="PTHR31157">
    <property type="entry name" value="SCP DOMAIN-CONTAINING PROTEIN"/>
    <property type="match status" value="1"/>
</dbReference>
<evidence type="ECO:0000313" key="2">
    <source>
        <dbReference type="EMBL" id="MDI7922445.1"/>
    </source>
</evidence>
<evidence type="ECO:0000313" key="3">
    <source>
        <dbReference type="Proteomes" id="UP001161580"/>
    </source>
</evidence>
<comment type="caution">
    <text evidence="2">The sequence shown here is derived from an EMBL/GenBank/DDBJ whole genome shotgun (WGS) entry which is preliminary data.</text>
</comment>
<proteinExistence type="predicted"/>
<dbReference type="SUPFAM" id="SSF55797">
    <property type="entry name" value="PR-1-like"/>
    <property type="match status" value="1"/>
</dbReference>
<feature type="domain" description="SCP" evidence="1">
    <location>
        <begin position="50"/>
        <end position="162"/>
    </location>
</feature>
<dbReference type="AlphaFoldDB" id="A0AAE3QF92"/>
<dbReference type="Gene3D" id="3.40.33.10">
    <property type="entry name" value="CAP"/>
    <property type="match status" value="1"/>
</dbReference>
<dbReference type="InterPro" id="IPR014044">
    <property type="entry name" value="CAP_dom"/>
</dbReference>
<reference evidence="2" key="1">
    <citation type="submission" date="2022-03" db="EMBL/GenBank/DDBJ databases">
        <title>Fererhizobium litorale gen. nov., sp. nov., isolated from sandy sediments of the Sea of Japan seashore.</title>
        <authorList>
            <person name="Romanenko L."/>
            <person name="Kurilenko V."/>
            <person name="Otstavnykh N."/>
            <person name="Svetashev V."/>
            <person name="Tekutyeva L."/>
            <person name="Isaeva M."/>
            <person name="Mikhailov V."/>
        </authorList>
    </citation>
    <scope>NUCLEOTIDE SEQUENCE</scope>
    <source>
        <strain evidence="2">KMM 9576</strain>
    </source>
</reference>
<evidence type="ECO:0000259" key="1">
    <source>
        <dbReference type="Pfam" id="PF00188"/>
    </source>
</evidence>